<evidence type="ECO:0000313" key="11">
    <source>
        <dbReference type="EMBL" id="KAF7825734.1"/>
    </source>
</evidence>
<evidence type="ECO:0000256" key="8">
    <source>
        <dbReference type="ARBA" id="ARBA00023170"/>
    </source>
</evidence>
<sequence length="192" mass="22323">MKRNSLKMIDISHNNFQGQLPKALANCGMLEYLDLSNNHINDSFPFWLGTLPQLKVLVLRSNKFSGVISCPRTCTFPKLHIIDLSENDFSGKFPSKLIQSWDAMRASDVNYVKYEELYHYSNGTGIYKILTPTLATHEDEDSWFPFEFDWKINVIGYGGGLVFGIAMGITYNWEKHALLWLIRVYRRVQRRY</sequence>
<evidence type="ECO:0000256" key="7">
    <source>
        <dbReference type="ARBA" id="ARBA00023136"/>
    </source>
</evidence>
<keyword evidence="2" id="KW-0433">Leucine-rich repeat</keyword>
<keyword evidence="3 10" id="KW-0812">Transmembrane</keyword>
<evidence type="ECO:0000256" key="4">
    <source>
        <dbReference type="ARBA" id="ARBA00022729"/>
    </source>
</evidence>
<feature type="transmembrane region" description="Helical" evidence="10">
    <location>
        <begin position="154"/>
        <end position="173"/>
    </location>
</feature>
<organism evidence="11 12">
    <name type="scientific">Senna tora</name>
    <dbReference type="NCBI Taxonomy" id="362788"/>
    <lineage>
        <taxon>Eukaryota</taxon>
        <taxon>Viridiplantae</taxon>
        <taxon>Streptophyta</taxon>
        <taxon>Embryophyta</taxon>
        <taxon>Tracheophyta</taxon>
        <taxon>Spermatophyta</taxon>
        <taxon>Magnoliopsida</taxon>
        <taxon>eudicotyledons</taxon>
        <taxon>Gunneridae</taxon>
        <taxon>Pentapetalae</taxon>
        <taxon>rosids</taxon>
        <taxon>fabids</taxon>
        <taxon>Fabales</taxon>
        <taxon>Fabaceae</taxon>
        <taxon>Caesalpinioideae</taxon>
        <taxon>Cassia clade</taxon>
        <taxon>Senna</taxon>
    </lineage>
</organism>
<dbReference type="OrthoDB" id="1747504at2759"/>
<evidence type="ECO:0000256" key="2">
    <source>
        <dbReference type="ARBA" id="ARBA00022614"/>
    </source>
</evidence>
<dbReference type="FunFam" id="3.80.10.10:FF:000041">
    <property type="entry name" value="LRR receptor-like serine/threonine-protein kinase ERECTA"/>
    <property type="match status" value="1"/>
</dbReference>
<dbReference type="PANTHER" id="PTHR48061:SF29">
    <property type="entry name" value="RECEPTOR-LIKE KINASE FAMILY PROTEIN, PUTATIVE-RELATED"/>
    <property type="match status" value="1"/>
</dbReference>
<evidence type="ECO:0000256" key="5">
    <source>
        <dbReference type="ARBA" id="ARBA00022737"/>
    </source>
</evidence>
<dbReference type="InterPro" id="IPR046956">
    <property type="entry name" value="RLP23-like"/>
</dbReference>
<evidence type="ECO:0000256" key="9">
    <source>
        <dbReference type="ARBA" id="ARBA00023180"/>
    </source>
</evidence>
<evidence type="ECO:0000256" key="1">
    <source>
        <dbReference type="ARBA" id="ARBA00004479"/>
    </source>
</evidence>
<keyword evidence="5" id="KW-0677">Repeat</keyword>
<dbReference type="InterPro" id="IPR001611">
    <property type="entry name" value="Leu-rich_rpt"/>
</dbReference>
<dbReference type="Proteomes" id="UP000634136">
    <property type="component" value="Unassembled WGS sequence"/>
</dbReference>
<evidence type="ECO:0000256" key="10">
    <source>
        <dbReference type="SAM" id="Phobius"/>
    </source>
</evidence>
<gene>
    <name evidence="11" type="ORF">G2W53_016898</name>
</gene>
<dbReference type="Gene3D" id="3.80.10.10">
    <property type="entry name" value="Ribonuclease Inhibitor"/>
    <property type="match status" value="1"/>
</dbReference>
<keyword evidence="4" id="KW-0732">Signal</keyword>
<evidence type="ECO:0000256" key="6">
    <source>
        <dbReference type="ARBA" id="ARBA00022989"/>
    </source>
</evidence>
<accession>A0A834TX86</accession>
<dbReference type="SUPFAM" id="SSF52058">
    <property type="entry name" value="L domain-like"/>
    <property type="match status" value="1"/>
</dbReference>
<keyword evidence="6 10" id="KW-1133">Transmembrane helix</keyword>
<dbReference type="AlphaFoldDB" id="A0A834TX86"/>
<dbReference type="Pfam" id="PF00560">
    <property type="entry name" value="LRR_1"/>
    <property type="match status" value="1"/>
</dbReference>
<comment type="caution">
    <text evidence="11">The sequence shown here is derived from an EMBL/GenBank/DDBJ whole genome shotgun (WGS) entry which is preliminary data.</text>
</comment>
<keyword evidence="7 10" id="KW-0472">Membrane</keyword>
<evidence type="ECO:0000256" key="3">
    <source>
        <dbReference type="ARBA" id="ARBA00022692"/>
    </source>
</evidence>
<dbReference type="InterPro" id="IPR032675">
    <property type="entry name" value="LRR_dom_sf"/>
</dbReference>
<dbReference type="EMBL" id="JAAIUW010000006">
    <property type="protein sequence ID" value="KAF7825734.1"/>
    <property type="molecule type" value="Genomic_DNA"/>
</dbReference>
<keyword evidence="12" id="KW-1185">Reference proteome</keyword>
<dbReference type="Pfam" id="PF13855">
    <property type="entry name" value="LRR_8"/>
    <property type="match status" value="1"/>
</dbReference>
<evidence type="ECO:0000313" key="12">
    <source>
        <dbReference type="Proteomes" id="UP000634136"/>
    </source>
</evidence>
<comment type="subcellular location">
    <subcellularLocation>
        <location evidence="1">Membrane</location>
        <topology evidence="1">Single-pass type I membrane protein</topology>
    </subcellularLocation>
</comment>
<dbReference type="GO" id="GO:0016020">
    <property type="term" value="C:membrane"/>
    <property type="evidence" value="ECO:0007669"/>
    <property type="project" value="UniProtKB-SubCell"/>
</dbReference>
<dbReference type="PANTHER" id="PTHR48061">
    <property type="entry name" value="LEUCINE-RICH REPEAT RECEPTOR PROTEIN KINASE EMS1-LIKE-RELATED"/>
    <property type="match status" value="1"/>
</dbReference>
<name>A0A834TX86_9FABA</name>
<keyword evidence="9" id="KW-0325">Glycoprotein</keyword>
<protein>
    <submittedName>
        <fullName evidence="11">Receptor-like protein 12</fullName>
    </submittedName>
</protein>
<proteinExistence type="predicted"/>
<reference evidence="11" key="1">
    <citation type="submission" date="2020-09" db="EMBL/GenBank/DDBJ databases">
        <title>Genome-Enabled Discovery of Anthraquinone Biosynthesis in Senna tora.</title>
        <authorList>
            <person name="Kang S.-H."/>
            <person name="Pandey R.P."/>
            <person name="Lee C.-M."/>
            <person name="Sim J.-S."/>
            <person name="Jeong J.-T."/>
            <person name="Choi B.-S."/>
            <person name="Jung M."/>
            <person name="Ginzburg D."/>
            <person name="Zhao K."/>
            <person name="Won S.Y."/>
            <person name="Oh T.-J."/>
            <person name="Yu Y."/>
            <person name="Kim N.-H."/>
            <person name="Lee O.R."/>
            <person name="Lee T.-H."/>
            <person name="Bashyal P."/>
            <person name="Kim T.-S."/>
            <person name="Lee W.-H."/>
            <person name="Kawkins C."/>
            <person name="Kim C.-K."/>
            <person name="Kim J.S."/>
            <person name="Ahn B.O."/>
            <person name="Rhee S.Y."/>
            <person name="Sohng J.K."/>
        </authorList>
    </citation>
    <scope>NUCLEOTIDE SEQUENCE</scope>
    <source>
        <tissue evidence="11">Leaf</tissue>
    </source>
</reference>
<keyword evidence="8 11" id="KW-0675">Receptor</keyword>